<dbReference type="InterPro" id="IPR015802">
    <property type="entry name" value="Cu_amine_oxidase_N3"/>
</dbReference>
<feature type="transmembrane region" description="Helical" evidence="8">
    <location>
        <begin position="12"/>
        <end position="31"/>
    </location>
</feature>
<evidence type="ECO:0000313" key="12">
    <source>
        <dbReference type="Proteomes" id="UP000231279"/>
    </source>
</evidence>
<dbReference type="PANTHER" id="PTHR10638">
    <property type="entry name" value="COPPER AMINE OXIDASE"/>
    <property type="match status" value="1"/>
</dbReference>
<dbReference type="EMBL" id="NKXS01001731">
    <property type="protein sequence ID" value="PIN17120.1"/>
    <property type="molecule type" value="Genomic_DNA"/>
</dbReference>
<evidence type="ECO:0000256" key="5">
    <source>
        <dbReference type="ARBA" id="ARBA00023008"/>
    </source>
</evidence>
<dbReference type="STRING" id="429701.A0A2G9HIK9"/>
<dbReference type="GO" id="GO:0005507">
    <property type="term" value="F:copper ion binding"/>
    <property type="evidence" value="ECO:0007669"/>
    <property type="project" value="InterPro"/>
</dbReference>
<keyword evidence="2 7" id="KW-0479">Metal-binding</keyword>
<dbReference type="InterPro" id="IPR000269">
    <property type="entry name" value="Cu_amine_oxidase"/>
</dbReference>
<keyword evidence="8" id="KW-1133">Transmembrane helix</keyword>
<dbReference type="EC" id="1.4.3.-" evidence="7"/>
<keyword evidence="4 7" id="KW-0560">Oxidoreductase</keyword>
<protein>
    <recommendedName>
        <fullName evidence="7">Amine oxidase</fullName>
        <ecNumber evidence="7">1.4.3.-</ecNumber>
    </recommendedName>
</protein>
<organism evidence="11 12">
    <name type="scientific">Handroanthus impetiginosus</name>
    <dbReference type="NCBI Taxonomy" id="429701"/>
    <lineage>
        <taxon>Eukaryota</taxon>
        <taxon>Viridiplantae</taxon>
        <taxon>Streptophyta</taxon>
        <taxon>Embryophyta</taxon>
        <taxon>Tracheophyta</taxon>
        <taxon>Spermatophyta</taxon>
        <taxon>Magnoliopsida</taxon>
        <taxon>eudicotyledons</taxon>
        <taxon>Gunneridae</taxon>
        <taxon>Pentapetalae</taxon>
        <taxon>asterids</taxon>
        <taxon>lamiids</taxon>
        <taxon>Lamiales</taxon>
        <taxon>Bignoniaceae</taxon>
        <taxon>Crescentiina</taxon>
        <taxon>Tabebuia alliance</taxon>
        <taxon>Handroanthus</taxon>
    </lineage>
</organism>
<dbReference type="OrthoDB" id="5379943at2759"/>
<dbReference type="GO" id="GO:0048038">
    <property type="term" value="F:quinone binding"/>
    <property type="evidence" value="ECO:0007669"/>
    <property type="project" value="InterPro"/>
</dbReference>
<evidence type="ECO:0000256" key="8">
    <source>
        <dbReference type="SAM" id="Phobius"/>
    </source>
</evidence>
<name>A0A2G9HIK9_9LAMI</name>
<evidence type="ECO:0000256" key="4">
    <source>
        <dbReference type="ARBA" id="ARBA00023002"/>
    </source>
</evidence>
<accession>A0A2G9HIK9</accession>
<evidence type="ECO:0000259" key="9">
    <source>
        <dbReference type="Pfam" id="PF02727"/>
    </source>
</evidence>
<evidence type="ECO:0000256" key="6">
    <source>
        <dbReference type="ARBA" id="ARBA00023157"/>
    </source>
</evidence>
<reference evidence="12" key="1">
    <citation type="journal article" date="2018" name="Gigascience">
        <title>Genome assembly of the Pink Ipe (Handroanthus impetiginosus, Bignoniaceae), a highly valued, ecologically keystone Neotropical timber forest tree.</title>
        <authorList>
            <person name="Silva-Junior O.B."/>
            <person name="Grattapaglia D."/>
            <person name="Novaes E."/>
            <person name="Collevatti R.G."/>
        </authorList>
    </citation>
    <scope>NUCLEOTIDE SEQUENCE [LARGE SCALE GENOMIC DNA]</scope>
    <source>
        <strain evidence="12">cv. UFG-1</strain>
    </source>
</reference>
<dbReference type="Proteomes" id="UP000231279">
    <property type="component" value="Unassembled WGS sequence"/>
</dbReference>
<dbReference type="GO" id="GO:0009308">
    <property type="term" value="P:amine metabolic process"/>
    <property type="evidence" value="ECO:0007669"/>
    <property type="project" value="UniProtKB-UniRule"/>
</dbReference>
<comment type="caution">
    <text evidence="11">The sequence shown here is derived from an EMBL/GenBank/DDBJ whole genome shotgun (WGS) entry which is preliminary data.</text>
</comment>
<feature type="domain" description="Copper amine oxidase N3-terminal" evidence="10">
    <location>
        <begin position="122"/>
        <end position="216"/>
    </location>
</feature>
<proteinExistence type="inferred from homology"/>
<keyword evidence="8" id="KW-0812">Transmembrane</keyword>
<evidence type="ECO:0000313" key="11">
    <source>
        <dbReference type="EMBL" id="PIN17120.1"/>
    </source>
</evidence>
<keyword evidence="8" id="KW-0472">Membrane</keyword>
<keyword evidence="3 7" id="KW-0801">TPQ</keyword>
<dbReference type="SUPFAM" id="SSF54416">
    <property type="entry name" value="Amine oxidase N-terminal region"/>
    <property type="match status" value="2"/>
</dbReference>
<comment type="similarity">
    <text evidence="1 7">Belongs to the copper/topaquinone oxidase family.</text>
</comment>
<feature type="domain" description="Copper amine oxidase N2-terminal" evidence="9">
    <location>
        <begin position="29"/>
        <end position="112"/>
    </location>
</feature>
<evidence type="ECO:0000256" key="3">
    <source>
        <dbReference type="ARBA" id="ARBA00022772"/>
    </source>
</evidence>
<dbReference type="InterPro" id="IPR015800">
    <property type="entry name" value="Cu_amine_oxidase_N2"/>
</dbReference>
<evidence type="ECO:0000256" key="7">
    <source>
        <dbReference type="RuleBase" id="RU000672"/>
    </source>
</evidence>
<dbReference type="PANTHER" id="PTHR10638:SF71">
    <property type="entry name" value="AMINE OXIDASE"/>
    <property type="match status" value="1"/>
</dbReference>
<dbReference type="Pfam" id="PF02727">
    <property type="entry name" value="Cu_amine_oxidN2"/>
    <property type="match status" value="1"/>
</dbReference>
<sequence>MHPTRGSSFRIIFFFLIFHFFLLATHGFHLLDPLTPIELNQIQTIVKNSHQDVNFHYVGLDDPNKSNVLSWLSQNQPNNFPDHRVAFVIVRINCQSHEIMVDLSTNSILSDKVYEGNGYLMLNNEEQKAANDLLLKYAPFMALIAKRGLNLSEVVFDTLTIGWYGEKNTKRVVAVICYHSDGTINFYMRPIEGVMATIDLDEMKIIGYRDPLVVPIPKADGTDYRESRQDPPLDTHI</sequence>
<comment type="cofactor">
    <cofactor evidence="7">
        <name>Cu cation</name>
        <dbReference type="ChEBI" id="CHEBI:23378"/>
    </cofactor>
    <text evidence="7">Contains 1 topaquinone per subunit.</text>
</comment>
<evidence type="ECO:0000256" key="2">
    <source>
        <dbReference type="ARBA" id="ARBA00022723"/>
    </source>
</evidence>
<gene>
    <name evidence="11" type="ORF">CDL12_10228</name>
</gene>
<dbReference type="AlphaFoldDB" id="A0A2G9HIK9"/>
<dbReference type="Gene3D" id="3.10.450.40">
    <property type="match status" value="2"/>
</dbReference>
<keyword evidence="6" id="KW-1015">Disulfide bond</keyword>
<dbReference type="Pfam" id="PF02728">
    <property type="entry name" value="Cu_amine_oxidN3"/>
    <property type="match status" value="1"/>
</dbReference>
<evidence type="ECO:0000259" key="10">
    <source>
        <dbReference type="Pfam" id="PF02728"/>
    </source>
</evidence>
<dbReference type="FunFam" id="3.10.450.40:FF:000012">
    <property type="entry name" value="Amine oxidase"/>
    <property type="match status" value="1"/>
</dbReference>
<keyword evidence="12" id="KW-1185">Reference proteome</keyword>
<dbReference type="GO" id="GO:0008131">
    <property type="term" value="F:primary methylamine oxidase activity"/>
    <property type="evidence" value="ECO:0007669"/>
    <property type="project" value="InterPro"/>
</dbReference>
<comment type="PTM">
    <text evidence="7">Topaquinone (TPQ) is generated by copper-dependent autoxidation of a specific tyrosyl residue.</text>
</comment>
<dbReference type="InterPro" id="IPR016182">
    <property type="entry name" value="Cu_amine_oxidase_N-reg"/>
</dbReference>
<keyword evidence="5 7" id="KW-0186">Copper</keyword>
<evidence type="ECO:0000256" key="1">
    <source>
        <dbReference type="ARBA" id="ARBA00007983"/>
    </source>
</evidence>